<dbReference type="PROSITE" id="PS51257">
    <property type="entry name" value="PROKAR_LIPOPROTEIN"/>
    <property type="match status" value="1"/>
</dbReference>
<keyword evidence="3" id="KW-1185">Reference proteome</keyword>
<sequence length="394" mass="42358">MKKIAVVLISLILLGCEATPVQNASQVKTKSKLNPDIQLPLDVSVAYYVDKSKPDRKINFYGKLEEAAELVVKDFFSNSEKLSSTSDFDYLIQLGAVSDWDFVWGGYESDLELVIKNRNGDTVFKRQVQSSASGTGGVYDFNAVYNAFVKSIKENLIDFLNSQDRNLVATASEADQPVSIKDFFDDINPEGSGTGFYIDKNGTLVTAAHVVSECILVEVKHKGQTHAATIAKSSELLDLAVLTTEYQNPESISISEELDVSLGKPLFATGFPLSNLLSDYPSLTVGNVTSQGGLKGAKGSFQFSAPVQPGNSGGAVVDYSGQLLGVVSGSLNQRMMLTNAGTTSQNVNFAIGTSLLAKFLNKGGFSYSTNAPAASFEEASKQAVEYTNQVLCYQ</sequence>
<dbReference type="SUPFAM" id="SSF50494">
    <property type="entry name" value="Trypsin-like serine proteases"/>
    <property type="match status" value="1"/>
</dbReference>
<dbReference type="Pfam" id="PF13365">
    <property type="entry name" value="Trypsin_2"/>
    <property type="match status" value="1"/>
</dbReference>
<gene>
    <name evidence="2" type="ORF">SAMN05216361_0782</name>
</gene>
<dbReference type="InterPro" id="IPR009003">
    <property type="entry name" value="Peptidase_S1_PA"/>
</dbReference>
<dbReference type="GO" id="GO:0004252">
    <property type="term" value="F:serine-type endopeptidase activity"/>
    <property type="evidence" value="ECO:0007669"/>
    <property type="project" value="InterPro"/>
</dbReference>
<dbReference type="Gene3D" id="2.40.10.10">
    <property type="entry name" value="Trypsin-like serine proteases"/>
    <property type="match status" value="2"/>
</dbReference>
<dbReference type="InterPro" id="IPR043504">
    <property type="entry name" value="Peptidase_S1_PA_chymotrypsin"/>
</dbReference>
<organism evidence="2 3">
    <name type="scientific">Marisediminitalea aggregata</name>
    <dbReference type="NCBI Taxonomy" id="634436"/>
    <lineage>
        <taxon>Bacteria</taxon>
        <taxon>Pseudomonadati</taxon>
        <taxon>Pseudomonadota</taxon>
        <taxon>Gammaproteobacteria</taxon>
        <taxon>Alteromonadales</taxon>
        <taxon>Alteromonadaceae</taxon>
        <taxon>Marisediminitalea</taxon>
    </lineage>
</organism>
<dbReference type="Proteomes" id="UP000184520">
    <property type="component" value="Unassembled WGS sequence"/>
</dbReference>
<accession>A0A1M5FDS9</accession>
<keyword evidence="1" id="KW-0732">Signal</keyword>
<feature type="signal peptide" evidence="1">
    <location>
        <begin position="1"/>
        <end position="23"/>
    </location>
</feature>
<protein>
    <submittedName>
        <fullName evidence="2">Trypsin-like peptidase domain-containing protein</fullName>
    </submittedName>
</protein>
<feature type="chain" id="PRO_5013064604" evidence="1">
    <location>
        <begin position="24"/>
        <end position="394"/>
    </location>
</feature>
<dbReference type="InterPro" id="IPR001940">
    <property type="entry name" value="Peptidase_S1C"/>
</dbReference>
<name>A0A1M5FDS9_9ALTE</name>
<dbReference type="PANTHER" id="PTHR43019">
    <property type="entry name" value="SERINE ENDOPROTEASE DEGS"/>
    <property type="match status" value="1"/>
</dbReference>
<evidence type="ECO:0000313" key="2">
    <source>
        <dbReference type="EMBL" id="SHF89282.1"/>
    </source>
</evidence>
<dbReference type="EMBL" id="FQWD01000001">
    <property type="protein sequence ID" value="SHF89282.1"/>
    <property type="molecule type" value="Genomic_DNA"/>
</dbReference>
<evidence type="ECO:0000256" key="1">
    <source>
        <dbReference type="SAM" id="SignalP"/>
    </source>
</evidence>
<dbReference type="PANTHER" id="PTHR43019:SF23">
    <property type="entry name" value="PROTEASE DO-LIKE 5, CHLOROPLASTIC"/>
    <property type="match status" value="1"/>
</dbReference>
<dbReference type="AlphaFoldDB" id="A0A1M5FDS9"/>
<dbReference type="PRINTS" id="PR00834">
    <property type="entry name" value="PROTEASES2C"/>
</dbReference>
<evidence type="ECO:0000313" key="3">
    <source>
        <dbReference type="Proteomes" id="UP000184520"/>
    </source>
</evidence>
<dbReference type="RefSeq" id="WP_073318035.1">
    <property type="nucleotide sequence ID" value="NZ_FQWD01000001.1"/>
</dbReference>
<reference evidence="3" key="1">
    <citation type="submission" date="2016-11" db="EMBL/GenBank/DDBJ databases">
        <authorList>
            <person name="Varghese N."/>
            <person name="Submissions S."/>
        </authorList>
    </citation>
    <scope>NUCLEOTIDE SEQUENCE [LARGE SCALE GENOMIC DNA]</scope>
    <source>
        <strain evidence="3">CGMCC 1.8995</strain>
    </source>
</reference>
<dbReference type="GO" id="GO:0006508">
    <property type="term" value="P:proteolysis"/>
    <property type="evidence" value="ECO:0007669"/>
    <property type="project" value="InterPro"/>
</dbReference>
<proteinExistence type="predicted"/>
<dbReference type="STRING" id="634436.SAMN05216361_0782"/>